<protein>
    <recommendedName>
        <fullName evidence="5">RNase H type-1 domain-containing protein</fullName>
    </recommendedName>
</protein>
<dbReference type="GO" id="GO:0004523">
    <property type="term" value="F:RNA-DNA hybrid ribonuclease activity"/>
    <property type="evidence" value="ECO:0007669"/>
    <property type="project" value="InterPro"/>
</dbReference>
<dbReference type="PANTHER" id="PTHR47074:SF75">
    <property type="entry name" value="RNASE H TYPE-1 DOMAIN-CONTAINING PROTEIN"/>
    <property type="match status" value="1"/>
</dbReference>
<evidence type="ECO:0000313" key="3">
    <source>
        <dbReference type="EMBL" id="KAF2298036.1"/>
    </source>
</evidence>
<proteinExistence type="predicted"/>
<reference evidence="3 4" key="1">
    <citation type="journal article" date="2020" name="Mol. Plant">
        <title>The Chromosome-Based Rubber Tree Genome Provides New Insights into Spurge Genome Evolution and Rubber Biosynthesis.</title>
        <authorList>
            <person name="Liu J."/>
            <person name="Shi C."/>
            <person name="Shi C.C."/>
            <person name="Li W."/>
            <person name="Zhang Q.J."/>
            <person name="Zhang Y."/>
            <person name="Li K."/>
            <person name="Lu H.F."/>
            <person name="Shi C."/>
            <person name="Zhu S.T."/>
            <person name="Xiao Z.Y."/>
            <person name="Nan H."/>
            <person name="Yue Y."/>
            <person name="Zhu X.G."/>
            <person name="Wu Y."/>
            <person name="Hong X.N."/>
            <person name="Fan G.Y."/>
            <person name="Tong Y."/>
            <person name="Zhang D."/>
            <person name="Mao C.L."/>
            <person name="Liu Y.L."/>
            <person name="Hao S.J."/>
            <person name="Liu W.Q."/>
            <person name="Lv M.Q."/>
            <person name="Zhang H.B."/>
            <person name="Liu Y."/>
            <person name="Hu-Tang G.R."/>
            <person name="Wang J.P."/>
            <person name="Wang J.H."/>
            <person name="Sun Y.H."/>
            <person name="Ni S.B."/>
            <person name="Chen W.B."/>
            <person name="Zhang X.C."/>
            <person name="Jiao Y.N."/>
            <person name="Eichler E.E."/>
            <person name="Li G.H."/>
            <person name="Liu X."/>
            <person name="Gao L.Z."/>
        </authorList>
    </citation>
    <scope>NUCLEOTIDE SEQUENCE [LARGE SCALE GENOMIC DNA]</scope>
    <source>
        <strain evidence="4">cv. GT1</strain>
        <tissue evidence="3">Leaf</tissue>
    </source>
</reference>
<organism evidence="3 4">
    <name type="scientific">Hevea brasiliensis</name>
    <name type="common">Para rubber tree</name>
    <name type="synonym">Siphonia brasiliensis</name>
    <dbReference type="NCBI Taxonomy" id="3981"/>
    <lineage>
        <taxon>Eukaryota</taxon>
        <taxon>Viridiplantae</taxon>
        <taxon>Streptophyta</taxon>
        <taxon>Embryophyta</taxon>
        <taxon>Tracheophyta</taxon>
        <taxon>Spermatophyta</taxon>
        <taxon>Magnoliopsida</taxon>
        <taxon>eudicotyledons</taxon>
        <taxon>Gunneridae</taxon>
        <taxon>Pentapetalae</taxon>
        <taxon>rosids</taxon>
        <taxon>fabids</taxon>
        <taxon>Malpighiales</taxon>
        <taxon>Euphorbiaceae</taxon>
        <taxon>Crotonoideae</taxon>
        <taxon>Micrandreae</taxon>
        <taxon>Hevea</taxon>
    </lineage>
</organism>
<dbReference type="Pfam" id="PF13456">
    <property type="entry name" value="RVT_3"/>
    <property type="match status" value="1"/>
</dbReference>
<dbReference type="InterPro" id="IPR002156">
    <property type="entry name" value="RNaseH_domain"/>
</dbReference>
<evidence type="ECO:0008006" key="5">
    <source>
        <dbReference type="Google" id="ProtNLM"/>
    </source>
</evidence>
<name>A0A6A6LDE2_HEVBR</name>
<dbReference type="PANTHER" id="PTHR47074">
    <property type="entry name" value="BNAC02G40300D PROTEIN"/>
    <property type="match status" value="1"/>
</dbReference>
<dbReference type="GO" id="GO:0003676">
    <property type="term" value="F:nucleic acid binding"/>
    <property type="evidence" value="ECO:0007669"/>
    <property type="project" value="InterPro"/>
</dbReference>
<gene>
    <name evidence="3" type="ORF">GH714_007348</name>
</gene>
<feature type="domain" description="DUF4219" evidence="2">
    <location>
        <begin position="93"/>
        <end position="115"/>
    </location>
</feature>
<keyword evidence="4" id="KW-1185">Reference proteome</keyword>
<dbReference type="InterPro" id="IPR044730">
    <property type="entry name" value="RNase_H-like_dom_plant"/>
</dbReference>
<dbReference type="Pfam" id="PF13961">
    <property type="entry name" value="DUF4219"/>
    <property type="match status" value="1"/>
</dbReference>
<evidence type="ECO:0000259" key="2">
    <source>
        <dbReference type="Pfam" id="PF13961"/>
    </source>
</evidence>
<dbReference type="CDD" id="cd06222">
    <property type="entry name" value="RNase_H_like"/>
    <property type="match status" value="1"/>
</dbReference>
<dbReference type="Proteomes" id="UP000467840">
    <property type="component" value="Chromosome 1"/>
</dbReference>
<sequence>MDEEAAKIDVANVPQHMTKSKGCLVGRVVSLQLIVSGYVLARVVVSKGAGYARQVGQVGVGYWGGMSSSIADRLYCCVPNLAYWNSSSFVYVGENYPIWSIKMHAYLKAYDLWDVEETGKDPAPLSDNPTLAQIKQHGEECAKKFKDLSCIDSVHKYALDLLKKFNLESCKFVATPLVLNEKLEKEDGIANVDATVYGNLNSALWLASRLGLRWTLWMHIPVIPGVKNLLQVQCFMVLTNSPPSLNVSSSGSMVIRWSPPVSGLKLNVDASILATQSSTSHGCIIHDNNGNLVATCYHKLGFAMDIAVAEAKAIFMGLSFAAELGFSDVQFEGDFSEIFEALVSRKEVLDPVRLNFECYWSTRLSVLLMFFLFHWKS</sequence>
<dbReference type="AlphaFoldDB" id="A0A6A6LDE2"/>
<comment type="caution">
    <text evidence="3">The sequence shown here is derived from an EMBL/GenBank/DDBJ whole genome shotgun (WGS) entry which is preliminary data.</text>
</comment>
<dbReference type="InterPro" id="IPR052929">
    <property type="entry name" value="RNase_H-like_EbsB-rel"/>
</dbReference>
<evidence type="ECO:0000259" key="1">
    <source>
        <dbReference type="Pfam" id="PF13456"/>
    </source>
</evidence>
<accession>A0A6A6LDE2</accession>
<evidence type="ECO:0000313" key="4">
    <source>
        <dbReference type="Proteomes" id="UP000467840"/>
    </source>
</evidence>
<feature type="domain" description="RNase H type-1" evidence="1">
    <location>
        <begin position="267"/>
        <end position="347"/>
    </location>
</feature>
<dbReference type="EMBL" id="JAAGAX010000011">
    <property type="protein sequence ID" value="KAF2298036.1"/>
    <property type="molecule type" value="Genomic_DNA"/>
</dbReference>
<dbReference type="InterPro" id="IPR025314">
    <property type="entry name" value="DUF4219"/>
</dbReference>